<dbReference type="InterPro" id="IPR003607">
    <property type="entry name" value="HD/PDEase_dom"/>
</dbReference>
<dbReference type="InterPro" id="IPR006674">
    <property type="entry name" value="HD_domain"/>
</dbReference>
<dbReference type="SMART" id="SM00471">
    <property type="entry name" value="HDc"/>
    <property type="match status" value="1"/>
</dbReference>
<comment type="caution">
    <text evidence="2">The sequence shown here is derived from an EMBL/GenBank/DDBJ whole genome shotgun (WGS) entry which is preliminary data.</text>
</comment>
<evidence type="ECO:0000313" key="2">
    <source>
        <dbReference type="EMBL" id="RGS41398.1"/>
    </source>
</evidence>
<dbReference type="Gene3D" id="1.10.3210.10">
    <property type="entry name" value="Hypothetical protein af1432"/>
    <property type="match status" value="1"/>
</dbReference>
<dbReference type="SUPFAM" id="SSF109604">
    <property type="entry name" value="HD-domain/PDEase-like"/>
    <property type="match status" value="1"/>
</dbReference>
<feature type="domain" description="HD/PDEase" evidence="1">
    <location>
        <begin position="25"/>
        <end position="164"/>
    </location>
</feature>
<reference evidence="2 3" key="1">
    <citation type="submission" date="2018-08" db="EMBL/GenBank/DDBJ databases">
        <title>A genome reference for cultivated species of the human gut microbiota.</title>
        <authorList>
            <person name="Zou Y."/>
            <person name="Xue W."/>
            <person name="Luo G."/>
        </authorList>
    </citation>
    <scope>NUCLEOTIDE SEQUENCE [LARGE SCALE GENOMIC DNA]</scope>
    <source>
        <strain evidence="2 3">AF22-12AC</strain>
    </source>
</reference>
<protein>
    <submittedName>
        <fullName evidence="2">HD domain-containing protein</fullName>
    </submittedName>
</protein>
<proteinExistence type="predicted"/>
<name>A0A395VD12_9FIRM</name>
<accession>A0A395VD12</accession>
<dbReference type="Proteomes" id="UP000266172">
    <property type="component" value="Unassembled WGS sequence"/>
</dbReference>
<dbReference type="CDD" id="cd00077">
    <property type="entry name" value="HDc"/>
    <property type="match status" value="1"/>
</dbReference>
<organism evidence="2 3">
    <name type="scientific">Roseburia hominis</name>
    <dbReference type="NCBI Taxonomy" id="301301"/>
    <lineage>
        <taxon>Bacteria</taxon>
        <taxon>Bacillati</taxon>
        <taxon>Bacillota</taxon>
        <taxon>Clostridia</taxon>
        <taxon>Lachnospirales</taxon>
        <taxon>Lachnospiraceae</taxon>
        <taxon>Roseburia</taxon>
    </lineage>
</organism>
<evidence type="ECO:0000313" key="3">
    <source>
        <dbReference type="Proteomes" id="UP000266172"/>
    </source>
</evidence>
<dbReference type="Pfam" id="PF01966">
    <property type="entry name" value="HD"/>
    <property type="match status" value="1"/>
</dbReference>
<evidence type="ECO:0000259" key="1">
    <source>
        <dbReference type="SMART" id="SM00471"/>
    </source>
</evidence>
<dbReference type="EMBL" id="QRVL01000003">
    <property type="protein sequence ID" value="RGS41398.1"/>
    <property type="molecule type" value="Genomic_DNA"/>
</dbReference>
<gene>
    <name evidence="2" type="ORF">DWX93_06405</name>
</gene>
<dbReference type="AlphaFoldDB" id="A0A395VD12"/>
<sequence>MKVERERVRETFRKYTDAYDATDEKIKLKIDHTYRVAELCERIAKAERMEKTEVDLAWLLGMLHDVGRFEQLRRYGTFSDADSIDHAALGADILFGGPLSAGKGLIRTYVDDAAEDEVIETAIRVHSAYRIPEGLAPRTEKLCHILRDADKIDILRVNVDVPLEEIYNTTTEELRNAAVTPAVMDSFYEHHATLRSIKRTPVDHVVGHISLVFELVFPESVRIVKEQGYLEKLLHFESRNAATNAQFAELRVEMERYLKGR</sequence>